<evidence type="ECO:0000313" key="2">
    <source>
        <dbReference type="Proteomes" id="UP001176961"/>
    </source>
</evidence>
<name>A0AA36DTZ9_CYLNA</name>
<dbReference type="Proteomes" id="UP001176961">
    <property type="component" value="Unassembled WGS sequence"/>
</dbReference>
<evidence type="ECO:0000313" key="1">
    <source>
        <dbReference type="EMBL" id="CAJ0593660.1"/>
    </source>
</evidence>
<sequence>MCARIRNWVENSNQKVLRILVICVMSWEWNVANAKFPKIRNIHETLHVFMGYFDTDVLKCLVSLLTFFEVMHRCIVQ</sequence>
<comment type="caution">
    <text evidence="1">The sequence shown here is derived from an EMBL/GenBank/DDBJ whole genome shotgun (WGS) entry which is preliminary data.</text>
</comment>
<keyword evidence="2" id="KW-1185">Reference proteome</keyword>
<accession>A0AA36DTZ9</accession>
<proteinExistence type="predicted"/>
<protein>
    <submittedName>
        <fullName evidence="1">Uncharacterized protein</fullName>
    </submittedName>
</protein>
<reference evidence="1" key="1">
    <citation type="submission" date="2023-07" db="EMBL/GenBank/DDBJ databases">
        <authorList>
            <consortium name="CYATHOMIX"/>
        </authorList>
    </citation>
    <scope>NUCLEOTIDE SEQUENCE</scope>
    <source>
        <strain evidence="1">N/A</strain>
    </source>
</reference>
<organism evidence="1 2">
    <name type="scientific">Cylicocyclus nassatus</name>
    <name type="common">Nematode worm</name>
    <dbReference type="NCBI Taxonomy" id="53992"/>
    <lineage>
        <taxon>Eukaryota</taxon>
        <taxon>Metazoa</taxon>
        <taxon>Ecdysozoa</taxon>
        <taxon>Nematoda</taxon>
        <taxon>Chromadorea</taxon>
        <taxon>Rhabditida</taxon>
        <taxon>Rhabditina</taxon>
        <taxon>Rhabditomorpha</taxon>
        <taxon>Strongyloidea</taxon>
        <taxon>Strongylidae</taxon>
        <taxon>Cylicocyclus</taxon>
    </lineage>
</organism>
<dbReference type="AlphaFoldDB" id="A0AA36DTZ9"/>
<gene>
    <name evidence="1" type="ORF">CYNAS_LOCUS5643</name>
</gene>
<dbReference type="EMBL" id="CATQJL010000112">
    <property type="protein sequence ID" value="CAJ0593660.1"/>
    <property type="molecule type" value="Genomic_DNA"/>
</dbReference>